<keyword evidence="5" id="KW-1185">Reference proteome</keyword>
<accession>A0A2N1J8W6</accession>
<reference evidence="4 5" key="1">
    <citation type="submission" date="2017-10" db="EMBL/GenBank/DDBJ databases">
        <title>A novel species of cold-tolerant Malassezia isolated from bats.</title>
        <authorList>
            <person name="Lorch J.M."/>
            <person name="Palmer J.M."/>
            <person name="Vanderwolf K.J."/>
            <person name="Schmidt K.Z."/>
            <person name="Verant M.L."/>
            <person name="Weller T.J."/>
            <person name="Blehert D.S."/>
        </authorList>
    </citation>
    <scope>NUCLEOTIDE SEQUENCE [LARGE SCALE GENOMIC DNA]</scope>
    <source>
        <strain evidence="4 5">NWHC:44797-103</strain>
    </source>
</reference>
<dbReference type="EMBL" id="KZ454992">
    <property type="protein sequence ID" value="PKI82998.1"/>
    <property type="molecule type" value="Genomic_DNA"/>
</dbReference>
<dbReference type="Pfam" id="PF00076">
    <property type="entry name" value="RRM_1"/>
    <property type="match status" value="1"/>
</dbReference>
<dbReference type="InterPro" id="IPR050907">
    <property type="entry name" value="SRSF"/>
</dbReference>
<organism evidence="4 5">
    <name type="scientific">Malassezia vespertilionis</name>
    <dbReference type="NCBI Taxonomy" id="2020962"/>
    <lineage>
        <taxon>Eukaryota</taxon>
        <taxon>Fungi</taxon>
        <taxon>Dikarya</taxon>
        <taxon>Basidiomycota</taxon>
        <taxon>Ustilaginomycotina</taxon>
        <taxon>Malasseziomycetes</taxon>
        <taxon>Malasseziales</taxon>
        <taxon>Malasseziaceae</taxon>
        <taxon>Malassezia</taxon>
    </lineage>
</organism>
<dbReference type="OrthoDB" id="5970at2759"/>
<evidence type="ECO:0000259" key="3">
    <source>
        <dbReference type="PROSITE" id="PS50102"/>
    </source>
</evidence>
<dbReference type="SMART" id="SM00360">
    <property type="entry name" value="RRM"/>
    <property type="match status" value="1"/>
</dbReference>
<evidence type="ECO:0000256" key="2">
    <source>
        <dbReference type="SAM" id="MobiDB-lite"/>
    </source>
</evidence>
<dbReference type="PROSITE" id="PS50102">
    <property type="entry name" value="RRM"/>
    <property type="match status" value="1"/>
</dbReference>
<dbReference type="GO" id="GO:0003723">
    <property type="term" value="F:RNA binding"/>
    <property type="evidence" value="ECO:0007669"/>
    <property type="project" value="UniProtKB-UniRule"/>
</dbReference>
<evidence type="ECO:0000313" key="5">
    <source>
        <dbReference type="Proteomes" id="UP000232875"/>
    </source>
</evidence>
<evidence type="ECO:0000313" key="4">
    <source>
        <dbReference type="EMBL" id="PKI82998.1"/>
    </source>
</evidence>
<keyword evidence="1" id="KW-0694">RNA-binding</keyword>
<dbReference type="Gene3D" id="3.30.70.330">
    <property type="match status" value="1"/>
</dbReference>
<dbReference type="InterPro" id="IPR012677">
    <property type="entry name" value="Nucleotide-bd_a/b_plait_sf"/>
</dbReference>
<name>A0A2N1J8W6_9BASI</name>
<dbReference type="Proteomes" id="UP000232875">
    <property type="component" value="Unassembled WGS sequence"/>
</dbReference>
<dbReference type="InterPro" id="IPR035979">
    <property type="entry name" value="RBD_domain_sf"/>
</dbReference>
<dbReference type="PANTHER" id="PTHR23147">
    <property type="entry name" value="SERINE/ARGININE RICH SPLICING FACTOR"/>
    <property type="match status" value="1"/>
</dbReference>
<dbReference type="AlphaFoldDB" id="A0A2N1J8W6"/>
<dbReference type="STRING" id="2020962.A0A2N1J8W6"/>
<feature type="domain" description="RRM" evidence="3">
    <location>
        <begin position="9"/>
        <end position="86"/>
    </location>
</feature>
<feature type="region of interest" description="Disordered" evidence="2">
    <location>
        <begin position="85"/>
        <end position="155"/>
    </location>
</feature>
<feature type="compositionally biased region" description="Basic and acidic residues" evidence="2">
    <location>
        <begin position="107"/>
        <end position="135"/>
    </location>
</feature>
<proteinExistence type="predicted"/>
<protein>
    <recommendedName>
        <fullName evidence="3">RRM domain-containing protein</fullName>
    </recommendedName>
</protein>
<dbReference type="InterPro" id="IPR000504">
    <property type="entry name" value="RRM_dom"/>
</dbReference>
<evidence type="ECO:0000256" key="1">
    <source>
        <dbReference type="PROSITE-ProRule" id="PRU00176"/>
    </source>
</evidence>
<sequence>MSERPTPRKTLYVTGFPPGMPARELAYDFERIGPLVRCDIPTPKTHRSTWYAFVEYADLQDAEDAYYELHGLPFGRYTLDVQYAKSAPASRHPQSARGVSYSPSPKRRSDAEQTTPPHDKSARWNDEVGRPKDRSASPANMEDDAPAETQVSPRD</sequence>
<dbReference type="SUPFAM" id="SSF54928">
    <property type="entry name" value="RNA-binding domain, RBD"/>
    <property type="match status" value="1"/>
</dbReference>
<gene>
    <name evidence="4" type="ORF">MVES_003027</name>
</gene>